<dbReference type="EMBL" id="JABVXQ010000008">
    <property type="protein sequence ID" value="KAF6094743.1"/>
    <property type="molecule type" value="Genomic_DNA"/>
</dbReference>
<protein>
    <submittedName>
        <fullName evidence="1">Uncharacterized protein</fullName>
    </submittedName>
</protein>
<accession>A0A833ZE60</accession>
<organism evidence="1 2">
    <name type="scientific">Phyllostomus discolor</name>
    <name type="common">pale spear-nosed bat</name>
    <dbReference type="NCBI Taxonomy" id="89673"/>
    <lineage>
        <taxon>Eukaryota</taxon>
        <taxon>Metazoa</taxon>
        <taxon>Chordata</taxon>
        <taxon>Craniata</taxon>
        <taxon>Vertebrata</taxon>
        <taxon>Euteleostomi</taxon>
        <taxon>Mammalia</taxon>
        <taxon>Eutheria</taxon>
        <taxon>Laurasiatheria</taxon>
        <taxon>Chiroptera</taxon>
        <taxon>Yangochiroptera</taxon>
        <taxon>Phyllostomidae</taxon>
        <taxon>Phyllostominae</taxon>
        <taxon>Phyllostomus</taxon>
    </lineage>
</organism>
<reference evidence="1 2" key="1">
    <citation type="journal article" date="2020" name="Nature">
        <title>Six reference-quality genomes reveal evolution of bat adaptations.</title>
        <authorList>
            <person name="Jebb D."/>
            <person name="Huang Z."/>
            <person name="Pippel M."/>
            <person name="Hughes G.M."/>
            <person name="Lavrichenko K."/>
            <person name="Devanna P."/>
            <person name="Winkler S."/>
            <person name="Jermiin L.S."/>
            <person name="Skirmuntt E.C."/>
            <person name="Katzourakis A."/>
            <person name="Burkitt-Gray L."/>
            <person name="Ray D.A."/>
            <person name="Sullivan K.A.M."/>
            <person name="Roscito J.G."/>
            <person name="Kirilenko B.M."/>
            <person name="Davalos L.M."/>
            <person name="Corthals A.P."/>
            <person name="Power M.L."/>
            <person name="Jones G."/>
            <person name="Ransome R.D."/>
            <person name="Dechmann D.K.N."/>
            <person name="Locatelli A.G."/>
            <person name="Puechmaille S.J."/>
            <person name="Fedrigo O."/>
            <person name="Jarvis E.D."/>
            <person name="Hiller M."/>
            <person name="Vernes S.C."/>
            <person name="Myers E.W."/>
            <person name="Teeling E.C."/>
        </authorList>
    </citation>
    <scope>NUCLEOTIDE SEQUENCE [LARGE SCALE GENOMIC DNA]</scope>
    <source>
        <strain evidence="1">Bat1K_MPI-CBG_1</strain>
    </source>
</reference>
<dbReference type="Proteomes" id="UP000664940">
    <property type="component" value="Unassembled WGS sequence"/>
</dbReference>
<name>A0A833ZE60_9CHIR</name>
<gene>
    <name evidence="1" type="ORF">HJG60_011841</name>
</gene>
<proteinExistence type="predicted"/>
<comment type="caution">
    <text evidence="1">The sequence shown here is derived from an EMBL/GenBank/DDBJ whole genome shotgun (WGS) entry which is preliminary data.</text>
</comment>
<evidence type="ECO:0000313" key="2">
    <source>
        <dbReference type="Proteomes" id="UP000664940"/>
    </source>
</evidence>
<evidence type="ECO:0000313" key="1">
    <source>
        <dbReference type="EMBL" id="KAF6094743.1"/>
    </source>
</evidence>
<dbReference type="AlphaFoldDB" id="A0A833ZE60"/>
<sequence>MDGMEGSLGECQWTQAAASPHLGCSGRAQLLVCCTKGPNCELLGRFAARLFQESEYPLLSGVPAQASGPSAWAAVEITLRWTDTKFRGAVLRLSAKRKALCPSLLALVGRRLLAEGRVRAEGTSSLWRLLPLDCRGACGTATFYHQEHMVWNEGQQG</sequence>